<dbReference type="Proteomes" id="UP000029575">
    <property type="component" value="Unassembled WGS sequence"/>
</dbReference>
<protein>
    <submittedName>
        <fullName evidence="2">Uncharacterized protein</fullName>
    </submittedName>
</protein>
<gene>
    <name evidence="2" type="ORF">DM43_5758</name>
</gene>
<comment type="caution">
    <text evidence="2">The sequence shown here is derived from an EMBL/GenBank/DDBJ whole genome shotgun (WGS) entry which is preliminary data.</text>
</comment>
<name>A0AA89CLE5_BURCE</name>
<evidence type="ECO:0000256" key="1">
    <source>
        <dbReference type="SAM" id="MobiDB-lite"/>
    </source>
</evidence>
<feature type="compositionally biased region" description="Low complexity" evidence="1">
    <location>
        <begin position="102"/>
        <end position="120"/>
    </location>
</feature>
<dbReference type="EMBL" id="JPGD01000004">
    <property type="protein sequence ID" value="KGC04310.1"/>
    <property type="molecule type" value="Genomic_DNA"/>
</dbReference>
<organism evidence="2 3">
    <name type="scientific">Burkholderia cepacia</name>
    <name type="common">Pseudomonas cepacia</name>
    <dbReference type="NCBI Taxonomy" id="292"/>
    <lineage>
        <taxon>Bacteria</taxon>
        <taxon>Pseudomonadati</taxon>
        <taxon>Pseudomonadota</taxon>
        <taxon>Betaproteobacteria</taxon>
        <taxon>Burkholderiales</taxon>
        <taxon>Burkholderiaceae</taxon>
        <taxon>Burkholderia</taxon>
        <taxon>Burkholderia cepacia complex</taxon>
    </lineage>
</organism>
<sequence>MPGAGSPSCSAFRKRVDSALNSHATSAPVASPPAATITNVTDAARSENTPVSAAAIANFSATRPDASFISASPSRMCISCGGMRPLPAMPDSATASVGDSTAASANAIGSGNSGISQCAK</sequence>
<proteinExistence type="predicted"/>
<feature type="region of interest" description="Disordered" evidence="1">
    <location>
        <begin position="91"/>
        <end position="120"/>
    </location>
</feature>
<dbReference type="AlphaFoldDB" id="A0AA89CLE5"/>
<reference evidence="2 3" key="1">
    <citation type="submission" date="2014-06" db="EMBL/GenBank/DDBJ databases">
        <authorList>
            <person name="Bishop-Lilly K.A."/>
            <person name="Broomall S.M."/>
            <person name="Chain P.S."/>
            <person name="Chertkov O."/>
            <person name="Coyne S.R."/>
            <person name="Daligault H.E."/>
            <person name="Davenport K.W."/>
            <person name="Erkkila T."/>
            <person name="Frey K.G."/>
            <person name="Gibbons H.S."/>
            <person name="Gu W."/>
            <person name="Jaissle J."/>
            <person name="Johnson S.L."/>
            <person name="Koroleva G.I."/>
            <person name="Ladner J.T."/>
            <person name="Lo C.-C."/>
            <person name="Minogue T.D."/>
            <person name="Munk C."/>
            <person name="Palacios G.F."/>
            <person name="Redden C.L."/>
            <person name="Rosenzweig C.N."/>
            <person name="Scholz M.B."/>
            <person name="Teshima H."/>
            <person name="Xu Y."/>
        </authorList>
    </citation>
    <scope>NUCLEOTIDE SEQUENCE [LARGE SCALE GENOMIC DNA]</scope>
    <source>
        <strain evidence="2 3">DWS 37UF10B-2</strain>
    </source>
</reference>
<evidence type="ECO:0000313" key="2">
    <source>
        <dbReference type="EMBL" id="KGC04310.1"/>
    </source>
</evidence>
<evidence type="ECO:0000313" key="3">
    <source>
        <dbReference type="Proteomes" id="UP000029575"/>
    </source>
</evidence>
<accession>A0AA89CLE5</accession>